<evidence type="ECO:0000313" key="1">
    <source>
        <dbReference type="EMBL" id="KFH42172.1"/>
    </source>
</evidence>
<comment type="caution">
    <text evidence="1">The sequence shown here is derived from an EMBL/GenBank/DDBJ whole genome shotgun (WGS) entry which is preliminary data.</text>
</comment>
<evidence type="ECO:0000313" key="2">
    <source>
        <dbReference type="Proteomes" id="UP000029964"/>
    </source>
</evidence>
<reference evidence="2" key="1">
    <citation type="journal article" date="2014" name="Genome Announc.">
        <title>Genome sequence and annotation of Acremonium chrysogenum, producer of the beta-lactam antibiotic cephalosporin C.</title>
        <authorList>
            <person name="Terfehr D."/>
            <person name="Dahlmann T.A."/>
            <person name="Specht T."/>
            <person name="Zadra I."/>
            <person name="Kuernsteiner H."/>
            <person name="Kueck U."/>
        </authorList>
    </citation>
    <scope>NUCLEOTIDE SEQUENCE [LARGE SCALE GENOMIC DNA]</scope>
    <source>
        <strain evidence="2">ATCC 11550 / CBS 779.69 / DSM 880 / IAM 14645 / JCM 23072 / IMI 49137</strain>
    </source>
</reference>
<name>A0A086SYJ0_HAPC1</name>
<protein>
    <submittedName>
        <fullName evidence="1">Uncharacterized protein</fullName>
    </submittedName>
</protein>
<dbReference type="EMBL" id="JPKY01000102">
    <property type="protein sequence ID" value="KFH42172.1"/>
    <property type="molecule type" value="Genomic_DNA"/>
</dbReference>
<dbReference type="STRING" id="857340.A0A086SYJ0"/>
<proteinExistence type="predicted"/>
<sequence length="138" mass="15567">MPRPSPSVFNCLIRTHHITSRKKLQKVRRAAGQLGVGVLVRSNGSPGLMYGESYTEDGLVDWVAAVQALRYKDFRCVFRPALITDQVMDDDDPAGMQEQTSRPILAGLHETNSITQFAAEMEARRLTRWWKRGMGYGQ</sequence>
<dbReference type="AlphaFoldDB" id="A0A086SYJ0"/>
<organism evidence="1 2">
    <name type="scientific">Hapsidospora chrysogenum (strain ATCC 11550 / CBS 779.69 / DSM 880 / IAM 14645 / JCM 23072 / IMI 49137)</name>
    <name type="common">Acremonium chrysogenum</name>
    <dbReference type="NCBI Taxonomy" id="857340"/>
    <lineage>
        <taxon>Eukaryota</taxon>
        <taxon>Fungi</taxon>
        <taxon>Dikarya</taxon>
        <taxon>Ascomycota</taxon>
        <taxon>Pezizomycotina</taxon>
        <taxon>Sordariomycetes</taxon>
        <taxon>Hypocreomycetidae</taxon>
        <taxon>Hypocreales</taxon>
        <taxon>Bionectriaceae</taxon>
        <taxon>Hapsidospora</taxon>
    </lineage>
</organism>
<dbReference type="HOGENOM" id="CLU_115008_0_0_1"/>
<accession>A0A086SYJ0</accession>
<dbReference type="CDD" id="cd24163">
    <property type="entry name" value="RWDD2_C"/>
    <property type="match status" value="1"/>
</dbReference>
<keyword evidence="2" id="KW-1185">Reference proteome</keyword>
<dbReference type="Proteomes" id="UP000029964">
    <property type="component" value="Unassembled WGS sequence"/>
</dbReference>
<dbReference type="OrthoDB" id="432412at2759"/>
<dbReference type="InterPro" id="IPR059181">
    <property type="entry name" value="RWDD2A-B_C"/>
</dbReference>
<gene>
    <name evidence="1" type="ORF">ACRE_071070</name>
</gene>